<dbReference type="InterPro" id="IPR036259">
    <property type="entry name" value="MFS_trans_sf"/>
</dbReference>
<feature type="transmembrane region" description="Helical" evidence="9">
    <location>
        <begin position="434"/>
        <end position="451"/>
    </location>
</feature>
<organism evidence="11 12">
    <name type="scientific">Rhizopogon vinicolor AM-OR11-026</name>
    <dbReference type="NCBI Taxonomy" id="1314800"/>
    <lineage>
        <taxon>Eukaryota</taxon>
        <taxon>Fungi</taxon>
        <taxon>Dikarya</taxon>
        <taxon>Basidiomycota</taxon>
        <taxon>Agaricomycotina</taxon>
        <taxon>Agaricomycetes</taxon>
        <taxon>Agaricomycetidae</taxon>
        <taxon>Boletales</taxon>
        <taxon>Suillineae</taxon>
        <taxon>Rhizopogonaceae</taxon>
        <taxon>Rhizopogon</taxon>
    </lineage>
</organism>
<feature type="transmembrane region" description="Helical" evidence="9">
    <location>
        <begin position="106"/>
        <end position="124"/>
    </location>
</feature>
<dbReference type="InterPro" id="IPR050360">
    <property type="entry name" value="MFS_Sugar_Transporters"/>
</dbReference>
<dbReference type="GO" id="GO:0016020">
    <property type="term" value="C:membrane"/>
    <property type="evidence" value="ECO:0007669"/>
    <property type="project" value="UniProtKB-SubCell"/>
</dbReference>
<feature type="transmembrane region" description="Helical" evidence="9">
    <location>
        <begin position="31"/>
        <end position="50"/>
    </location>
</feature>
<feature type="domain" description="Major facilitator superfamily (MFS) profile" evidence="10">
    <location>
        <begin position="37"/>
        <end position="486"/>
    </location>
</feature>
<dbReference type="STRING" id="1314800.A0A1B7MVP0"/>
<dbReference type="InterPro" id="IPR005828">
    <property type="entry name" value="MFS_sugar_transport-like"/>
</dbReference>
<evidence type="ECO:0000256" key="1">
    <source>
        <dbReference type="ARBA" id="ARBA00004141"/>
    </source>
</evidence>
<evidence type="ECO:0000256" key="8">
    <source>
        <dbReference type="RuleBase" id="RU003346"/>
    </source>
</evidence>
<protein>
    <submittedName>
        <fullName evidence="11">Hexose transporter</fullName>
    </submittedName>
</protein>
<feature type="transmembrane region" description="Helical" evidence="9">
    <location>
        <begin position="398"/>
        <end position="422"/>
    </location>
</feature>
<dbReference type="NCBIfam" id="TIGR00879">
    <property type="entry name" value="SP"/>
    <property type="match status" value="1"/>
</dbReference>
<feature type="transmembrane region" description="Helical" evidence="9">
    <location>
        <begin position="463"/>
        <end position="483"/>
    </location>
</feature>
<dbReference type="Pfam" id="PF00083">
    <property type="entry name" value="Sugar_tr"/>
    <property type="match status" value="1"/>
</dbReference>
<dbReference type="InterPro" id="IPR020846">
    <property type="entry name" value="MFS_dom"/>
</dbReference>
<reference evidence="11 12" key="1">
    <citation type="submission" date="2016-06" db="EMBL/GenBank/DDBJ databases">
        <title>Comparative genomics of the ectomycorrhizal sister species Rhizopogon vinicolor and Rhizopogon vesiculosus (Basidiomycota: Boletales) reveals a divergence of the mating type B locus.</title>
        <authorList>
            <consortium name="DOE Joint Genome Institute"/>
            <person name="Mujic A.B."/>
            <person name="Kuo A."/>
            <person name="Tritt A."/>
            <person name="Lipzen A."/>
            <person name="Chen C."/>
            <person name="Johnson J."/>
            <person name="Sharma A."/>
            <person name="Barry K."/>
            <person name="Grigoriev I.V."/>
            <person name="Spatafora J.W."/>
        </authorList>
    </citation>
    <scope>NUCLEOTIDE SEQUENCE [LARGE SCALE GENOMIC DNA]</scope>
    <source>
        <strain evidence="11 12">AM-OR11-026</strain>
    </source>
</reference>
<keyword evidence="4 9" id="KW-0812">Transmembrane</keyword>
<evidence type="ECO:0000256" key="3">
    <source>
        <dbReference type="ARBA" id="ARBA00022448"/>
    </source>
</evidence>
<dbReference type="EMBL" id="KV448403">
    <property type="protein sequence ID" value="OAX36639.1"/>
    <property type="molecule type" value="Genomic_DNA"/>
</dbReference>
<dbReference type="InParanoid" id="A0A1B7MVP0"/>
<sequence length="533" mass="59196">MGAPAATANNQDASFAHLIDQRRKWYNNRRIITLNAWIVLLLISSSTNGYDGSMMNGLQSLPQWEAAFNNPSGSKLGLLNAIQNIGALAGYPFAPYMSDGIGRRKTVFFGALIMCIATAVQTAAQSVGMFIGARFLIGFGLTFAANAAPMLVTEISYPTYRAPLTSLYNSLWYSGSIVAAWTTYGSFKINSTWAWRLPSLLQGIPSVLQVALVLFGPESPRWLIKKGRDAEALKTLAYYHADGDEQDPLVLYEFGEIKAAIEYDRTGQSRFTSSNPLVAANVGWKSLVATPGNRKRMRIILALAFFSQWSGNGLVSYYLNKVFDQIGITGSSTQLLINGILQIWNLAWATFAAFMVNRLGRRFLFLVSASMMTLFYMAQAICFAEYAEHGNPASGHAVIAFIFLFYAAYDIAFTPLIVSYTVEILPYNIRAKGFNVFNFVISAALIFNQYVNPIALDAMSWKYYIVYVCWLAVEFVFLWFFLVETKNRTLEETAALFDGEDALEQIAQRGEVAHEVYEHTSEEKRSSGEVSGA</sequence>
<feature type="transmembrane region" description="Helical" evidence="9">
    <location>
        <begin position="339"/>
        <end position="356"/>
    </location>
</feature>
<feature type="transmembrane region" description="Helical" evidence="9">
    <location>
        <begin position="363"/>
        <end position="386"/>
    </location>
</feature>
<comment type="subcellular location">
    <subcellularLocation>
        <location evidence="1">Membrane</location>
        <topology evidence="1">Multi-pass membrane protein</topology>
    </subcellularLocation>
</comment>
<dbReference type="OrthoDB" id="6133115at2759"/>
<feature type="transmembrane region" description="Helical" evidence="9">
    <location>
        <begin position="76"/>
        <end position="94"/>
    </location>
</feature>
<keyword evidence="5 9" id="KW-1133">Transmembrane helix</keyword>
<dbReference type="Gene3D" id="1.20.1250.20">
    <property type="entry name" value="MFS general substrate transporter like domains"/>
    <property type="match status" value="1"/>
</dbReference>
<comment type="similarity">
    <text evidence="2 8">Belongs to the major facilitator superfamily. Sugar transporter (TC 2.A.1.1) family.</text>
</comment>
<gene>
    <name evidence="11" type="ORF">K503DRAFT_784205</name>
</gene>
<evidence type="ECO:0000313" key="12">
    <source>
        <dbReference type="Proteomes" id="UP000092154"/>
    </source>
</evidence>
<name>A0A1B7MVP0_9AGAM</name>
<evidence type="ECO:0000256" key="6">
    <source>
        <dbReference type="ARBA" id="ARBA00023136"/>
    </source>
</evidence>
<accession>A0A1B7MVP0</accession>
<keyword evidence="3 8" id="KW-0813">Transport</keyword>
<evidence type="ECO:0000256" key="7">
    <source>
        <dbReference type="ARBA" id="ARBA00049119"/>
    </source>
</evidence>
<dbReference type="InterPro" id="IPR003663">
    <property type="entry name" value="Sugar/inositol_transpt"/>
</dbReference>
<dbReference type="GO" id="GO:0005351">
    <property type="term" value="F:carbohydrate:proton symporter activity"/>
    <property type="evidence" value="ECO:0007669"/>
    <property type="project" value="TreeGrafter"/>
</dbReference>
<proteinExistence type="inferred from homology"/>
<evidence type="ECO:0000256" key="2">
    <source>
        <dbReference type="ARBA" id="ARBA00010992"/>
    </source>
</evidence>
<dbReference type="PANTHER" id="PTHR48022:SF64">
    <property type="entry name" value="MAJOR FACILITATOR SUPERFAMILY (MFS) PROFILE DOMAIN-CONTAINING PROTEIN"/>
    <property type="match status" value="1"/>
</dbReference>
<evidence type="ECO:0000256" key="4">
    <source>
        <dbReference type="ARBA" id="ARBA00022692"/>
    </source>
</evidence>
<keyword evidence="12" id="KW-1185">Reference proteome</keyword>
<evidence type="ECO:0000256" key="5">
    <source>
        <dbReference type="ARBA" id="ARBA00022989"/>
    </source>
</evidence>
<dbReference type="AlphaFoldDB" id="A0A1B7MVP0"/>
<evidence type="ECO:0000256" key="9">
    <source>
        <dbReference type="SAM" id="Phobius"/>
    </source>
</evidence>
<comment type="catalytic activity">
    <reaction evidence="7">
        <text>myo-inositol(out) + H(+)(out) = myo-inositol(in) + H(+)(in)</text>
        <dbReference type="Rhea" id="RHEA:60364"/>
        <dbReference type="ChEBI" id="CHEBI:15378"/>
        <dbReference type="ChEBI" id="CHEBI:17268"/>
    </reaction>
</comment>
<dbReference type="SUPFAM" id="SSF103473">
    <property type="entry name" value="MFS general substrate transporter"/>
    <property type="match status" value="1"/>
</dbReference>
<dbReference type="PANTHER" id="PTHR48022">
    <property type="entry name" value="PLASTIDIC GLUCOSE TRANSPORTER 4"/>
    <property type="match status" value="1"/>
</dbReference>
<dbReference type="PROSITE" id="PS50850">
    <property type="entry name" value="MFS"/>
    <property type="match status" value="1"/>
</dbReference>
<feature type="transmembrane region" description="Helical" evidence="9">
    <location>
        <begin position="130"/>
        <end position="152"/>
    </location>
</feature>
<evidence type="ECO:0000313" key="11">
    <source>
        <dbReference type="EMBL" id="OAX36639.1"/>
    </source>
</evidence>
<evidence type="ECO:0000259" key="10">
    <source>
        <dbReference type="PROSITE" id="PS50850"/>
    </source>
</evidence>
<dbReference type="Proteomes" id="UP000092154">
    <property type="component" value="Unassembled WGS sequence"/>
</dbReference>
<keyword evidence="6 9" id="KW-0472">Membrane</keyword>
<dbReference type="FunFam" id="1.20.1250.20:FF:000117">
    <property type="entry name" value="MFS hexose transporter"/>
    <property type="match status" value="1"/>
</dbReference>
<feature type="transmembrane region" description="Helical" evidence="9">
    <location>
        <begin position="299"/>
        <end position="319"/>
    </location>
</feature>